<feature type="repeat" description="TPR" evidence="8">
    <location>
        <begin position="129"/>
        <end position="162"/>
    </location>
</feature>
<proteinExistence type="inferred from homology"/>
<comment type="pathway">
    <text evidence="1">Protein modification; protein glycosylation.</text>
</comment>
<dbReference type="PROSITE" id="PS50005">
    <property type="entry name" value="TPR"/>
    <property type="match status" value="3"/>
</dbReference>
<dbReference type="PANTHER" id="PTHR44366:SF1">
    <property type="entry name" value="UDP-N-ACETYLGLUCOSAMINE--PEPTIDE N-ACETYLGLUCOSAMINYLTRANSFERASE 110 KDA SUBUNIT"/>
    <property type="match status" value="1"/>
</dbReference>
<evidence type="ECO:0000256" key="7">
    <source>
        <dbReference type="ARBA" id="ARBA00022803"/>
    </source>
</evidence>
<keyword evidence="4" id="KW-0328">Glycosyltransferase</keyword>
<dbReference type="Proteomes" id="UP000332933">
    <property type="component" value="Unassembled WGS sequence"/>
</dbReference>
<dbReference type="Gene3D" id="1.25.40.10">
    <property type="entry name" value="Tetratricopeptide repeat domain"/>
    <property type="match status" value="2"/>
</dbReference>
<reference evidence="11" key="2">
    <citation type="submission" date="2019-06" db="EMBL/GenBank/DDBJ databases">
        <title>Genomics analysis of Aphanomyces spp. identifies a new class of oomycete effector associated with host adaptation.</title>
        <authorList>
            <person name="Gaulin E."/>
        </authorList>
    </citation>
    <scope>NUCLEOTIDE SEQUENCE</scope>
    <source>
        <strain evidence="11">CBS 578.67</strain>
    </source>
</reference>
<dbReference type="EMBL" id="VJMH01000098">
    <property type="protein sequence ID" value="KAF0719049.1"/>
    <property type="molecule type" value="Genomic_DNA"/>
</dbReference>
<gene>
    <name evidence="12" type="primary">Aste57867_1310</name>
    <name evidence="11" type="ORF">As57867_001309</name>
    <name evidence="12" type="ORF">ASTE57867_1310</name>
</gene>
<evidence type="ECO:0000256" key="3">
    <source>
        <dbReference type="ARBA" id="ARBA00011970"/>
    </source>
</evidence>
<dbReference type="Pfam" id="PF14559">
    <property type="entry name" value="TPR_19"/>
    <property type="match status" value="1"/>
</dbReference>
<evidence type="ECO:0000256" key="6">
    <source>
        <dbReference type="ARBA" id="ARBA00022737"/>
    </source>
</evidence>
<evidence type="ECO:0000259" key="10">
    <source>
        <dbReference type="Pfam" id="PF13844"/>
    </source>
</evidence>
<dbReference type="InterPro" id="IPR019734">
    <property type="entry name" value="TPR_rpt"/>
</dbReference>
<dbReference type="InterPro" id="IPR037919">
    <property type="entry name" value="OGT"/>
</dbReference>
<feature type="repeat" description="TPR" evidence="8">
    <location>
        <begin position="198"/>
        <end position="231"/>
    </location>
</feature>
<reference evidence="12 13" key="1">
    <citation type="submission" date="2019-03" db="EMBL/GenBank/DDBJ databases">
        <authorList>
            <person name="Gaulin E."/>
            <person name="Dumas B."/>
        </authorList>
    </citation>
    <scope>NUCLEOTIDE SEQUENCE [LARGE SCALE GENOMIC DNA]</scope>
    <source>
        <strain evidence="12">CBS 568.67</strain>
    </source>
</reference>
<evidence type="ECO:0000256" key="9">
    <source>
        <dbReference type="SAM" id="Phobius"/>
    </source>
</evidence>
<dbReference type="InterPro" id="IPR011990">
    <property type="entry name" value="TPR-like_helical_dom_sf"/>
</dbReference>
<sequence length="758" mass="83586">MNALHFAAAIFQFFRTELLALFCRPRSMGVMGLIDLFPILFAFVAATITIPSPSETTHLSIEDQFQRAVGIMNGGDAATAKQLWTRMRLISPTNVDVLVALGALAHLEGAAETAQRHYKSVLALDPTNDAAHGNLGMLYYTAQTYTRAMEHFRAAVAANPAKADELAHPIALTLHELDDDVSAIPFFERALRRLDHKAEVHYDFAVTLQDEGMVARANDEYNRAIALRPDYAEVGLVVCWLAMRIRTGGVAQHRVPPPRVRQCRLGDSQFQSMRRTLQLDALSPALALTATINFGVALEAAGEAVAALARFDQGHALVRLMGHAGAEKYALYEHTTRVRRAIALWRDYDDAIDEFVRLVVNDQLHRGTTAALMPFSSLLLAVSPQLKRWVAEAYVDGLVAPHATSATWSSAPPHRRLHVGYLSYDFNNHPTAHLMEGLFVCHNRTTFQVSALSYGKDDGSVYRQSIPQLAERFLDLVLLGTTAAAAAIKAAQVDILIDAQGHTLGQRHGIVALRPAPIIINYLVYPGTLGATYVDYLITDTHVSPPEHADHYTEALMLMPRSYQVNYFDASHALTTAIPPFEDHVARHRRHRSPFVFANFNKIDKLEPHVFAVWMAILRRVGLNVPTSELWLLEPKLAGTSDLIVAHLRAEASQHGVAPARLRFLPRVDKADHLRRQHHADLFLDTFVYGAHSTATDALAGNLPVLTLGGETFASRVGISLLANVGCRDFVAHTTKEFEDMAGISSCKCCARFVSLSP</sequence>
<dbReference type="SUPFAM" id="SSF48452">
    <property type="entry name" value="TPR-like"/>
    <property type="match status" value="1"/>
</dbReference>
<organism evidence="12 13">
    <name type="scientific">Aphanomyces stellatus</name>
    <dbReference type="NCBI Taxonomy" id="120398"/>
    <lineage>
        <taxon>Eukaryota</taxon>
        <taxon>Sar</taxon>
        <taxon>Stramenopiles</taxon>
        <taxon>Oomycota</taxon>
        <taxon>Saprolegniomycetes</taxon>
        <taxon>Saprolegniales</taxon>
        <taxon>Verrucalvaceae</taxon>
        <taxon>Aphanomyces</taxon>
    </lineage>
</organism>
<dbReference type="GO" id="GO:0006493">
    <property type="term" value="P:protein O-linked glycosylation"/>
    <property type="evidence" value="ECO:0007669"/>
    <property type="project" value="InterPro"/>
</dbReference>
<accession>A0A485KAB7</accession>
<dbReference type="EC" id="2.4.1.255" evidence="3"/>
<feature type="domain" description="O-GlcNAc transferase C-terminal" evidence="10">
    <location>
        <begin position="595"/>
        <end position="742"/>
    </location>
</feature>
<dbReference type="PANTHER" id="PTHR44366">
    <property type="entry name" value="UDP-N-ACETYLGLUCOSAMINE--PEPTIDE N-ACETYLGLUCOSAMINYLTRANSFERASE 110 KDA SUBUNIT"/>
    <property type="match status" value="1"/>
</dbReference>
<dbReference type="GO" id="GO:0097363">
    <property type="term" value="F:protein O-acetylglucosaminyltransferase activity"/>
    <property type="evidence" value="ECO:0007669"/>
    <property type="project" value="UniProtKB-EC"/>
</dbReference>
<dbReference type="Pfam" id="PF13844">
    <property type="entry name" value="Glyco_transf_41"/>
    <property type="match status" value="2"/>
</dbReference>
<dbReference type="InterPro" id="IPR029489">
    <property type="entry name" value="OGT/SEC/SPY_C"/>
</dbReference>
<keyword evidence="9" id="KW-1133">Transmembrane helix</keyword>
<evidence type="ECO:0000313" key="13">
    <source>
        <dbReference type="Proteomes" id="UP000332933"/>
    </source>
</evidence>
<dbReference type="EMBL" id="CAADRA010000098">
    <property type="protein sequence ID" value="VFT78529.1"/>
    <property type="molecule type" value="Genomic_DNA"/>
</dbReference>
<dbReference type="SMART" id="SM00028">
    <property type="entry name" value="TPR"/>
    <property type="match status" value="3"/>
</dbReference>
<keyword evidence="9" id="KW-0472">Membrane</keyword>
<feature type="transmembrane region" description="Helical" evidence="9">
    <location>
        <begin position="30"/>
        <end position="50"/>
    </location>
</feature>
<evidence type="ECO:0000313" key="11">
    <source>
        <dbReference type="EMBL" id="KAF0719049.1"/>
    </source>
</evidence>
<evidence type="ECO:0000256" key="5">
    <source>
        <dbReference type="ARBA" id="ARBA00022679"/>
    </source>
</evidence>
<dbReference type="Gene3D" id="3.40.50.11380">
    <property type="match status" value="1"/>
</dbReference>
<dbReference type="AlphaFoldDB" id="A0A485KAB7"/>
<feature type="repeat" description="TPR" evidence="8">
    <location>
        <begin position="95"/>
        <end position="128"/>
    </location>
</feature>
<evidence type="ECO:0000256" key="1">
    <source>
        <dbReference type="ARBA" id="ARBA00004922"/>
    </source>
</evidence>
<comment type="similarity">
    <text evidence="2">Belongs to the glycosyltransferase 41 family. O-GlcNAc transferase subfamily.</text>
</comment>
<keyword evidence="5" id="KW-0808">Transferase</keyword>
<feature type="domain" description="O-GlcNAc transferase C-terminal" evidence="10">
    <location>
        <begin position="344"/>
        <end position="565"/>
    </location>
</feature>
<evidence type="ECO:0000256" key="8">
    <source>
        <dbReference type="PROSITE-ProRule" id="PRU00339"/>
    </source>
</evidence>
<evidence type="ECO:0000313" key="12">
    <source>
        <dbReference type="EMBL" id="VFT78529.1"/>
    </source>
</evidence>
<protein>
    <recommendedName>
        <fullName evidence="3">protein O-GlcNAc transferase</fullName>
        <ecNumber evidence="3">2.4.1.255</ecNumber>
    </recommendedName>
</protein>
<keyword evidence="13" id="KW-1185">Reference proteome</keyword>
<dbReference type="Gene3D" id="3.40.50.2000">
    <property type="entry name" value="Glycogen Phosphorylase B"/>
    <property type="match status" value="1"/>
</dbReference>
<evidence type="ECO:0000256" key="4">
    <source>
        <dbReference type="ARBA" id="ARBA00022676"/>
    </source>
</evidence>
<keyword evidence="9" id="KW-0812">Transmembrane</keyword>
<name>A0A485KAB7_9STRA</name>
<evidence type="ECO:0000256" key="2">
    <source>
        <dbReference type="ARBA" id="ARBA00005386"/>
    </source>
</evidence>
<dbReference type="OrthoDB" id="421121at2759"/>
<keyword evidence="6" id="KW-0677">Repeat</keyword>
<keyword evidence="7 8" id="KW-0802">TPR repeat</keyword>